<reference evidence="4" key="4">
    <citation type="journal article" date="2015" name="G3 (Bethesda)">
        <title>Genome sequences of three phytopathogenic species of the Magnaporthaceae family of fungi.</title>
        <authorList>
            <person name="Okagaki L.H."/>
            <person name="Nunes C.C."/>
            <person name="Sailsbery J."/>
            <person name="Clay B."/>
            <person name="Brown D."/>
            <person name="John T."/>
            <person name="Oh Y."/>
            <person name="Young N."/>
            <person name="Fitzgerald M."/>
            <person name="Haas B.J."/>
            <person name="Zeng Q."/>
            <person name="Young S."/>
            <person name="Adiconis X."/>
            <person name="Fan L."/>
            <person name="Levin J.Z."/>
            <person name="Mitchell T.K."/>
            <person name="Okubara P.A."/>
            <person name="Farman M.L."/>
            <person name="Kohn L.M."/>
            <person name="Birren B."/>
            <person name="Ma L.-J."/>
            <person name="Dean R.A."/>
        </authorList>
    </citation>
    <scope>NUCLEOTIDE SEQUENCE</scope>
    <source>
        <strain evidence="4">ATCC 64411 / 73-15</strain>
    </source>
</reference>
<sequence>MHFSSASLTALAALLVAPSAASPNGWSQTKNAPDGPNKLYECGCKPIIDAMVRCQTRKSPSDAVRQCVCIKNPDGWYTSMNGCRDCLGNNSPSDGFFDNLAGTITQLFVSCTNTGGSVTSRDGASICAGNSAFERCAGLKTGGKEASWASIKVFSKPAESSNGTYVVDIPGDPASSSTTTTSGAAAAATNTGAANRTASGTAGTNTAPGTQTTSSSSSTPGTTAPSSAMGYAGFRSHVGGIVGLAVAVGAVALLV</sequence>
<dbReference type="VEuPathDB" id="FungiDB:MAPG_07825"/>
<dbReference type="STRING" id="644358.A0A0C4E5Q1"/>
<organism evidence="4 5">
    <name type="scientific">Magnaporthiopsis poae (strain ATCC 64411 / 73-15)</name>
    <name type="common">Kentucky bluegrass fungus</name>
    <name type="synonym">Magnaporthe poae</name>
    <dbReference type="NCBI Taxonomy" id="644358"/>
    <lineage>
        <taxon>Eukaryota</taxon>
        <taxon>Fungi</taxon>
        <taxon>Dikarya</taxon>
        <taxon>Ascomycota</taxon>
        <taxon>Pezizomycotina</taxon>
        <taxon>Sordariomycetes</taxon>
        <taxon>Sordariomycetidae</taxon>
        <taxon>Magnaporthales</taxon>
        <taxon>Magnaporthaceae</taxon>
        <taxon>Magnaporthiopsis</taxon>
    </lineage>
</organism>
<proteinExistence type="predicted"/>
<evidence type="ECO:0000256" key="2">
    <source>
        <dbReference type="SAM" id="SignalP"/>
    </source>
</evidence>
<evidence type="ECO:0000256" key="1">
    <source>
        <dbReference type="SAM" id="MobiDB-lite"/>
    </source>
</evidence>
<evidence type="ECO:0000313" key="5">
    <source>
        <dbReference type="Proteomes" id="UP000011715"/>
    </source>
</evidence>
<reference evidence="3" key="3">
    <citation type="submission" date="2011-03" db="EMBL/GenBank/DDBJ databases">
        <title>Annotation of Magnaporthe poae ATCC 64411.</title>
        <authorList>
            <person name="Ma L.-J."/>
            <person name="Dead R."/>
            <person name="Young S.K."/>
            <person name="Zeng Q."/>
            <person name="Gargeya S."/>
            <person name="Fitzgerald M."/>
            <person name="Haas B."/>
            <person name="Abouelleil A."/>
            <person name="Alvarado L."/>
            <person name="Arachchi H.M."/>
            <person name="Berlin A."/>
            <person name="Brown A."/>
            <person name="Chapman S.B."/>
            <person name="Chen Z."/>
            <person name="Dunbar C."/>
            <person name="Freedman E."/>
            <person name="Gearin G."/>
            <person name="Gellesch M."/>
            <person name="Goldberg J."/>
            <person name="Griggs A."/>
            <person name="Gujja S."/>
            <person name="Heiman D."/>
            <person name="Howarth C."/>
            <person name="Larson L."/>
            <person name="Lui A."/>
            <person name="MacDonald P.J.P."/>
            <person name="Mehta T."/>
            <person name="Montmayeur A."/>
            <person name="Murphy C."/>
            <person name="Neiman D."/>
            <person name="Pearson M."/>
            <person name="Priest M."/>
            <person name="Roberts A."/>
            <person name="Saif S."/>
            <person name="Shea T."/>
            <person name="Shenoy N."/>
            <person name="Sisk P."/>
            <person name="Stolte C."/>
            <person name="Sykes S."/>
            <person name="Yandava C."/>
            <person name="Wortman J."/>
            <person name="Nusbaum C."/>
            <person name="Birren B."/>
        </authorList>
    </citation>
    <scope>NUCLEOTIDE SEQUENCE</scope>
    <source>
        <strain evidence="3">ATCC 64411</strain>
    </source>
</reference>
<reference evidence="3" key="2">
    <citation type="submission" date="2010-05" db="EMBL/GenBank/DDBJ databases">
        <title>The Genome Sequence of Magnaporthe poae strain ATCC 64411.</title>
        <authorList>
            <consortium name="The Broad Institute Genome Sequencing Platform"/>
            <consortium name="Broad Institute Genome Sequencing Center for Infectious Disease"/>
            <person name="Ma L.-J."/>
            <person name="Dead R."/>
            <person name="Young S."/>
            <person name="Zeng Q."/>
            <person name="Koehrsen M."/>
            <person name="Alvarado L."/>
            <person name="Berlin A."/>
            <person name="Chapman S.B."/>
            <person name="Chen Z."/>
            <person name="Freedman E."/>
            <person name="Gellesch M."/>
            <person name="Goldberg J."/>
            <person name="Griggs A."/>
            <person name="Gujja S."/>
            <person name="Heilman E.R."/>
            <person name="Heiman D."/>
            <person name="Hepburn T."/>
            <person name="Howarth C."/>
            <person name="Jen D."/>
            <person name="Larson L."/>
            <person name="Mehta T."/>
            <person name="Neiman D."/>
            <person name="Pearson M."/>
            <person name="Roberts A."/>
            <person name="Saif S."/>
            <person name="Shea T."/>
            <person name="Shenoy N."/>
            <person name="Sisk P."/>
            <person name="Stolte C."/>
            <person name="Sykes S."/>
            <person name="Walk T."/>
            <person name="White J."/>
            <person name="Yandava C."/>
            <person name="Haas B."/>
            <person name="Nusbaum C."/>
            <person name="Birren B."/>
        </authorList>
    </citation>
    <scope>NUCLEOTIDE SEQUENCE</scope>
    <source>
        <strain evidence="3">ATCC 64411</strain>
    </source>
</reference>
<dbReference type="AlphaFoldDB" id="A0A0C4E5Q1"/>
<dbReference type="OMA" id="DCVCIPN"/>
<dbReference type="Proteomes" id="UP000011715">
    <property type="component" value="Unassembled WGS sequence"/>
</dbReference>
<feature type="compositionally biased region" description="Low complexity" evidence="1">
    <location>
        <begin position="174"/>
        <end position="226"/>
    </location>
</feature>
<dbReference type="eggNOG" id="ENOG502SYZ1">
    <property type="taxonomic scope" value="Eukaryota"/>
</dbReference>
<evidence type="ECO:0000313" key="4">
    <source>
        <dbReference type="EnsemblFungi" id="MAPG_07825T0"/>
    </source>
</evidence>
<dbReference type="EnsemblFungi" id="MAPG_07825T0">
    <property type="protein sequence ID" value="MAPG_07825T0"/>
    <property type="gene ID" value="MAPG_07825"/>
</dbReference>
<keyword evidence="5" id="KW-1185">Reference proteome</keyword>
<gene>
    <name evidence="3" type="ORF">MAPG_07825</name>
</gene>
<protein>
    <submittedName>
        <fullName evidence="3 4">Uncharacterized protein</fullName>
    </submittedName>
</protein>
<keyword evidence="2" id="KW-0732">Signal</keyword>
<feature type="region of interest" description="Disordered" evidence="1">
    <location>
        <begin position="173"/>
        <end position="226"/>
    </location>
</feature>
<accession>A0A0C4E5Q1</accession>
<reference evidence="4" key="5">
    <citation type="submission" date="2015-06" db="UniProtKB">
        <authorList>
            <consortium name="EnsemblFungi"/>
        </authorList>
    </citation>
    <scope>IDENTIFICATION</scope>
    <source>
        <strain evidence="4">ATCC 64411</strain>
    </source>
</reference>
<dbReference type="EMBL" id="ADBL01001898">
    <property type="status" value="NOT_ANNOTATED_CDS"/>
    <property type="molecule type" value="Genomic_DNA"/>
</dbReference>
<dbReference type="EMBL" id="GL876972">
    <property type="protein sequence ID" value="KLU88842.1"/>
    <property type="molecule type" value="Genomic_DNA"/>
</dbReference>
<evidence type="ECO:0000313" key="3">
    <source>
        <dbReference type="EMBL" id="KLU88842.1"/>
    </source>
</evidence>
<feature type="chain" id="PRO_5009385740" evidence="2">
    <location>
        <begin position="22"/>
        <end position="255"/>
    </location>
</feature>
<name>A0A0C4E5Q1_MAGP6</name>
<feature type="signal peptide" evidence="2">
    <location>
        <begin position="1"/>
        <end position="21"/>
    </location>
</feature>
<reference evidence="5" key="1">
    <citation type="submission" date="2010-05" db="EMBL/GenBank/DDBJ databases">
        <title>The genome sequence of Magnaporthe poae strain ATCC 64411.</title>
        <authorList>
            <person name="Ma L.-J."/>
            <person name="Dead R."/>
            <person name="Young S."/>
            <person name="Zeng Q."/>
            <person name="Koehrsen M."/>
            <person name="Alvarado L."/>
            <person name="Berlin A."/>
            <person name="Chapman S.B."/>
            <person name="Chen Z."/>
            <person name="Freedman E."/>
            <person name="Gellesch M."/>
            <person name="Goldberg J."/>
            <person name="Griggs A."/>
            <person name="Gujja S."/>
            <person name="Heilman E.R."/>
            <person name="Heiman D."/>
            <person name="Hepburn T."/>
            <person name="Howarth C."/>
            <person name="Jen D."/>
            <person name="Larson L."/>
            <person name="Mehta T."/>
            <person name="Neiman D."/>
            <person name="Pearson M."/>
            <person name="Roberts A."/>
            <person name="Saif S."/>
            <person name="Shea T."/>
            <person name="Shenoy N."/>
            <person name="Sisk P."/>
            <person name="Stolte C."/>
            <person name="Sykes S."/>
            <person name="Walk T."/>
            <person name="White J."/>
            <person name="Yandava C."/>
            <person name="Haas B."/>
            <person name="Nusbaum C."/>
            <person name="Birren B."/>
        </authorList>
    </citation>
    <scope>NUCLEOTIDE SEQUENCE [LARGE SCALE GENOMIC DNA]</scope>
    <source>
        <strain evidence="5">ATCC 64411 / 73-15</strain>
    </source>
</reference>
<dbReference type="OrthoDB" id="5098780at2759"/>